<name>A0A396RRP7_9SPHN</name>
<dbReference type="Proteomes" id="UP000266693">
    <property type="component" value="Unassembled WGS sequence"/>
</dbReference>
<organism evidence="1 2">
    <name type="scientific">Sphingomonas gilva</name>
    <dbReference type="NCBI Taxonomy" id="2305907"/>
    <lineage>
        <taxon>Bacteria</taxon>
        <taxon>Pseudomonadati</taxon>
        <taxon>Pseudomonadota</taxon>
        <taxon>Alphaproteobacteria</taxon>
        <taxon>Sphingomonadales</taxon>
        <taxon>Sphingomonadaceae</taxon>
        <taxon>Sphingomonas</taxon>
    </lineage>
</organism>
<sequence length="131" mass="14085">MAYMNFTEVAGGHADAVHPVAQRAAHDDASRFSALEWSVVAIARADSLSSLNAPGRVSVALGALFGERQNPRLADARLEALRRMAVLSWHHGYSVPAPEIAAFHAAGFTAHHYETLLASISRGRAARSRKN</sequence>
<reference evidence="1 2" key="1">
    <citation type="submission" date="2018-08" db="EMBL/GenBank/DDBJ databases">
        <title>The multiple taxonomic identification of Sphingomonas gilva.</title>
        <authorList>
            <person name="Zhu D."/>
            <person name="Zheng S."/>
        </authorList>
    </citation>
    <scope>NUCLEOTIDE SEQUENCE [LARGE SCALE GENOMIC DNA]</scope>
    <source>
        <strain evidence="1 2">ZDH117</strain>
    </source>
</reference>
<protein>
    <submittedName>
        <fullName evidence="1">Uncharacterized protein</fullName>
    </submittedName>
</protein>
<evidence type="ECO:0000313" key="2">
    <source>
        <dbReference type="Proteomes" id="UP000266693"/>
    </source>
</evidence>
<comment type="caution">
    <text evidence="1">The sequence shown here is derived from an EMBL/GenBank/DDBJ whole genome shotgun (WGS) entry which is preliminary data.</text>
</comment>
<proteinExistence type="predicted"/>
<dbReference type="AlphaFoldDB" id="A0A396RRP7"/>
<keyword evidence="2" id="KW-1185">Reference proteome</keyword>
<accession>A0A396RRP7</accession>
<dbReference type="EMBL" id="QWLV01000001">
    <property type="protein sequence ID" value="RHW19079.1"/>
    <property type="molecule type" value="Genomic_DNA"/>
</dbReference>
<evidence type="ECO:0000313" key="1">
    <source>
        <dbReference type="EMBL" id="RHW19079.1"/>
    </source>
</evidence>
<dbReference type="RefSeq" id="WP_118862587.1">
    <property type="nucleotide sequence ID" value="NZ_QWLV01000001.1"/>
</dbReference>
<dbReference type="OrthoDB" id="7449825at2"/>
<gene>
    <name evidence="1" type="ORF">D1610_02870</name>
</gene>